<reference evidence="2 3" key="1">
    <citation type="submission" date="2015-09" db="EMBL/GenBank/DDBJ databases">
        <title>Whole genome shotgun sequence assembly of Aphanizomenon flos-aquae UKL13.</title>
        <authorList>
            <person name="Driscoll C."/>
        </authorList>
    </citation>
    <scope>NUCLEOTIDE SEQUENCE [LARGE SCALE GENOMIC DNA]</scope>
    <source>
        <strain evidence="2">MDT13</strain>
    </source>
</reference>
<protein>
    <recommendedName>
        <fullName evidence="4">Iron-containing redox enzyme family protein</fullName>
    </recommendedName>
</protein>
<evidence type="ECO:0008006" key="4">
    <source>
        <dbReference type="Google" id="ProtNLM"/>
    </source>
</evidence>
<dbReference type="SUPFAM" id="SSF48613">
    <property type="entry name" value="Heme oxygenase-like"/>
    <property type="match status" value="1"/>
</dbReference>
<evidence type="ECO:0000256" key="1">
    <source>
        <dbReference type="ARBA" id="ARBA00023002"/>
    </source>
</evidence>
<dbReference type="InterPro" id="IPR039068">
    <property type="entry name" value="PqqC-like"/>
</dbReference>
<dbReference type="InterPro" id="IPR016084">
    <property type="entry name" value="Haem_Oase-like_multi-hlx"/>
</dbReference>
<dbReference type="GO" id="GO:0016491">
    <property type="term" value="F:oxidoreductase activity"/>
    <property type="evidence" value="ECO:0007669"/>
    <property type="project" value="UniProtKB-KW"/>
</dbReference>
<dbReference type="Pfam" id="PF14518">
    <property type="entry name" value="Haem_oxygenas_2"/>
    <property type="match status" value="1"/>
</dbReference>
<dbReference type="STRING" id="1803587.GCA_001593825_02446"/>
<sequence>MIKARQRLATCDKLRSVYFSPNIRRKTTMLVTQNVIKKATVVDYIEQGLERIRKHPFITEANSRTLTEEQAIRWIMCAGRESRSFPDVLNNLISRSSNPRIQDILKENLKDENGDGVLEHAHFMHYLQLLDKLQVSRDDFYAYNERAGIKLALSLAYNVSVLKSEAAALGYMLINESMTTITYSATKLAITRYYPNLSTGFFDIHVDVDEEHVDELYKAVDELDASQLDDLLYGIDLGERGMAVLLDEAYGIFENYDKIPSYTTAI</sequence>
<dbReference type="PANTHER" id="PTHR40279:SF3">
    <property type="entry name" value="4-AMINOBENZOATE SYNTHASE"/>
    <property type="match status" value="1"/>
</dbReference>
<dbReference type="PANTHER" id="PTHR40279">
    <property type="entry name" value="PQQC-LIKE PROTEIN"/>
    <property type="match status" value="1"/>
</dbReference>
<dbReference type="AlphaFoldDB" id="A0A1B7W000"/>
<name>A0A1B7W000_APHFL</name>
<evidence type="ECO:0000313" key="3">
    <source>
        <dbReference type="Proteomes" id="UP000092382"/>
    </source>
</evidence>
<dbReference type="EMBL" id="LJOY01000011">
    <property type="protein sequence ID" value="OBQ26472.1"/>
    <property type="molecule type" value="Genomic_DNA"/>
</dbReference>
<dbReference type="Gene3D" id="1.20.910.10">
    <property type="entry name" value="Heme oxygenase-like"/>
    <property type="match status" value="1"/>
</dbReference>
<comment type="caution">
    <text evidence="2">The sequence shown here is derived from an EMBL/GenBank/DDBJ whole genome shotgun (WGS) entry which is preliminary data.</text>
</comment>
<keyword evidence="1" id="KW-0560">Oxidoreductase</keyword>
<gene>
    <name evidence="2" type="ORF">AN481_05140</name>
</gene>
<proteinExistence type="predicted"/>
<dbReference type="Proteomes" id="UP000092382">
    <property type="component" value="Unassembled WGS sequence"/>
</dbReference>
<dbReference type="PATRIC" id="fig|1710894.3.peg.2020"/>
<organism evidence="2 3">
    <name type="scientific">Aphanizomenon flos-aquae LD13</name>
    <dbReference type="NCBI Taxonomy" id="1710894"/>
    <lineage>
        <taxon>Bacteria</taxon>
        <taxon>Bacillati</taxon>
        <taxon>Cyanobacteriota</taxon>
        <taxon>Cyanophyceae</taxon>
        <taxon>Nostocales</taxon>
        <taxon>Aphanizomenonaceae</taxon>
        <taxon>Aphanizomenon</taxon>
    </lineage>
</organism>
<accession>A0A1B7W000</accession>
<evidence type="ECO:0000313" key="2">
    <source>
        <dbReference type="EMBL" id="OBQ26472.1"/>
    </source>
</evidence>